<dbReference type="GO" id="GO:0017057">
    <property type="term" value="F:6-phosphogluconolactonase activity"/>
    <property type="evidence" value="ECO:0007669"/>
    <property type="project" value="TreeGrafter"/>
</dbReference>
<comment type="similarity">
    <text evidence="1">Belongs to the cycloisomerase 2 family.</text>
</comment>
<evidence type="ECO:0000313" key="2">
    <source>
        <dbReference type="EMBL" id="RZS43557.1"/>
    </source>
</evidence>
<dbReference type="SUPFAM" id="SSF51004">
    <property type="entry name" value="C-terminal (heme d1) domain of cytochrome cd1-nitrite reductase"/>
    <property type="match status" value="1"/>
</dbReference>
<keyword evidence="3" id="KW-1185">Reference proteome</keyword>
<dbReference type="InterPro" id="IPR019405">
    <property type="entry name" value="Lactonase_7-beta_prop"/>
</dbReference>
<dbReference type="AlphaFoldDB" id="A0A4Q7L2V0"/>
<name>A0A4Q7L2V0_9PSEU</name>
<organism evidence="2 3">
    <name type="scientific">Herbihabitans rhizosphaerae</name>
    <dbReference type="NCBI Taxonomy" id="1872711"/>
    <lineage>
        <taxon>Bacteria</taxon>
        <taxon>Bacillati</taxon>
        <taxon>Actinomycetota</taxon>
        <taxon>Actinomycetes</taxon>
        <taxon>Pseudonocardiales</taxon>
        <taxon>Pseudonocardiaceae</taxon>
        <taxon>Herbihabitans</taxon>
    </lineage>
</organism>
<keyword evidence="2" id="KW-0413">Isomerase</keyword>
<dbReference type="InterPro" id="IPR015943">
    <property type="entry name" value="WD40/YVTN_repeat-like_dom_sf"/>
</dbReference>
<proteinExistence type="inferred from homology"/>
<sequence>MYLGSFSPDAGVQRGTVDPRTGVLTVGATVPDLPDSSWFAHSADRRIVYVTNELPEGHVSAVDAATGRVLNKQSTHGEAPTHLSVHGQFLLTANYGSGSVVVHRLAGDGTIGESTDLVTHTGAAEAHAHQVLPDPSGRWVVAVDLGTDSVYVYGLDPASGKLRARQQLRLPTGYGPRHLAFHPDGRRAYILGELRSEITVAAWDPSAGLFTPGQVIGTLGDATPPQNFPSEIQVSPDGRFVYAANRGHDSIATFDVRGERLAFAGTTPCGGAWPRHFTLDPTGRWVYVANQRANAVSWLLRDPRTGRLGSPAGSAAVNSACFVLFGRNAR</sequence>
<evidence type="ECO:0000313" key="3">
    <source>
        <dbReference type="Proteomes" id="UP000294257"/>
    </source>
</evidence>
<dbReference type="Pfam" id="PF10282">
    <property type="entry name" value="Lactonase"/>
    <property type="match status" value="1"/>
</dbReference>
<dbReference type="InterPro" id="IPR050282">
    <property type="entry name" value="Cycloisomerase_2"/>
</dbReference>
<dbReference type="InterPro" id="IPR011048">
    <property type="entry name" value="Haem_d1_sf"/>
</dbReference>
<dbReference type="GO" id="GO:0005829">
    <property type="term" value="C:cytosol"/>
    <property type="evidence" value="ECO:0007669"/>
    <property type="project" value="TreeGrafter"/>
</dbReference>
<evidence type="ECO:0000256" key="1">
    <source>
        <dbReference type="ARBA" id="ARBA00005564"/>
    </source>
</evidence>
<protein>
    <submittedName>
        <fullName evidence="2">6-phosphogluconolactonase (Cycloisomerase 2 family)</fullName>
    </submittedName>
</protein>
<dbReference type="EMBL" id="SGWQ01000002">
    <property type="protein sequence ID" value="RZS43557.1"/>
    <property type="molecule type" value="Genomic_DNA"/>
</dbReference>
<dbReference type="Proteomes" id="UP000294257">
    <property type="component" value="Unassembled WGS sequence"/>
</dbReference>
<dbReference type="PANTHER" id="PTHR30344:SF1">
    <property type="entry name" value="6-PHOSPHOGLUCONOLACTONASE"/>
    <property type="match status" value="1"/>
</dbReference>
<reference evidence="2 3" key="1">
    <citation type="submission" date="2019-02" db="EMBL/GenBank/DDBJ databases">
        <title>Genomic Encyclopedia of Type Strains, Phase IV (KMG-IV): sequencing the most valuable type-strain genomes for metagenomic binning, comparative biology and taxonomic classification.</title>
        <authorList>
            <person name="Goeker M."/>
        </authorList>
    </citation>
    <scope>NUCLEOTIDE SEQUENCE [LARGE SCALE GENOMIC DNA]</scope>
    <source>
        <strain evidence="2 3">DSM 101727</strain>
    </source>
</reference>
<gene>
    <name evidence="2" type="ORF">EV193_102537</name>
</gene>
<dbReference type="PANTHER" id="PTHR30344">
    <property type="entry name" value="6-PHOSPHOGLUCONOLACTONASE-RELATED"/>
    <property type="match status" value="1"/>
</dbReference>
<accession>A0A4Q7L2V0</accession>
<comment type="caution">
    <text evidence="2">The sequence shown here is derived from an EMBL/GenBank/DDBJ whole genome shotgun (WGS) entry which is preliminary data.</text>
</comment>
<dbReference type="Gene3D" id="2.130.10.10">
    <property type="entry name" value="YVTN repeat-like/Quinoprotein amine dehydrogenase"/>
    <property type="match status" value="1"/>
</dbReference>
<dbReference type="GO" id="GO:0016853">
    <property type="term" value="F:isomerase activity"/>
    <property type="evidence" value="ECO:0007669"/>
    <property type="project" value="UniProtKB-KW"/>
</dbReference>